<protein>
    <submittedName>
        <fullName evidence="4">Putative extracellular protein CSOL_023</fullName>
    </submittedName>
</protein>
<sequence>MQILLQLAVVSVIVCSQSRLILTDPADQEFCSAPETAMLRPQFVLFGDSLTQKSFDEGGWAGRLANEYQRKVDVINRGYSGYNTRWAKYIAPVIFPASQKMPPQLVTVFFGANDAALPDRLSARQHVPVEEYRSNLQSMIQLVQSKGSKNILLITPPPLHEAARVRHNQQENDEVSEATSIPERTNSVTSQYAAAAKQLAGDLGLPVLDLWTEIQKHKSWQSDYLEDGLHFTPAGNKAVFNLLLATLRESFPHLRAENLPDDFPSHRDIDEDDPGKAFISYA</sequence>
<feature type="signal peptide" evidence="2">
    <location>
        <begin position="1"/>
        <end position="18"/>
    </location>
</feature>
<dbReference type="AlphaFoldDB" id="A0A7L9QDZ7"/>
<dbReference type="GO" id="GO:0016787">
    <property type="term" value="F:hydrolase activity"/>
    <property type="evidence" value="ECO:0007669"/>
    <property type="project" value="UniProtKB-KW"/>
</dbReference>
<name>A0A7L9QDZ7_9CHLO</name>
<evidence type="ECO:0000259" key="3">
    <source>
        <dbReference type="Pfam" id="PF13472"/>
    </source>
</evidence>
<dbReference type="EMBL" id="MT438847">
    <property type="protein sequence ID" value="QOL01094.1"/>
    <property type="molecule type" value="mRNA"/>
</dbReference>
<proteinExistence type="evidence at transcript level"/>
<evidence type="ECO:0000313" key="4">
    <source>
        <dbReference type="EMBL" id="QOL01094.1"/>
    </source>
</evidence>
<dbReference type="Pfam" id="PF13472">
    <property type="entry name" value="Lipase_GDSL_2"/>
    <property type="match status" value="1"/>
</dbReference>
<dbReference type="PANTHER" id="PTHR14209:SF19">
    <property type="entry name" value="ISOAMYL ACETATE-HYDROLYZING ESTERASE 1 HOMOLOG"/>
    <property type="match status" value="1"/>
</dbReference>
<dbReference type="InterPro" id="IPR036514">
    <property type="entry name" value="SGNH_hydro_sf"/>
</dbReference>
<feature type="domain" description="SGNH hydrolase-type esterase" evidence="3">
    <location>
        <begin position="45"/>
        <end position="238"/>
    </location>
</feature>
<dbReference type="PANTHER" id="PTHR14209">
    <property type="entry name" value="ISOAMYL ACETATE-HYDROLYZING ESTERASE 1"/>
    <property type="match status" value="1"/>
</dbReference>
<dbReference type="Gene3D" id="3.40.50.1110">
    <property type="entry name" value="SGNH hydrolase"/>
    <property type="match status" value="1"/>
</dbReference>
<accession>A0A7L9QDZ7</accession>
<dbReference type="FunFam" id="3.40.50.1110:FF:000002">
    <property type="entry name" value="isoamyl acetate-hydrolyzing esterase 1 homolog"/>
    <property type="match status" value="1"/>
</dbReference>
<keyword evidence="2" id="KW-0732">Signal</keyword>
<keyword evidence="1" id="KW-0378">Hydrolase</keyword>
<dbReference type="SUPFAM" id="SSF52266">
    <property type="entry name" value="SGNH hydrolase"/>
    <property type="match status" value="1"/>
</dbReference>
<dbReference type="InterPro" id="IPR013830">
    <property type="entry name" value="SGNH_hydro"/>
</dbReference>
<evidence type="ECO:0000256" key="2">
    <source>
        <dbReference type="SAM" id="SignalP"/>
    </source>
</evidence>
<dbReference type="CDD" id="cd01838">
    <property type="entry name" value="Isoamyl_acetate_hydrolase_like"/>
    <property type="match status" value="1"/>
</dbReference>
<feature type="chain" id="PRO_5029824675" evidence="2">
    <location>
        <begin position="19"/>
        <end position="282"/>
    </location>
</feature>
<organism evidence="4">
    <name type="scientific">Pseudococcomyxa simplex</name>
    <dbReference type="NCBI Taxonomy" id="464287"/>
    <lineage>
        <taxon>Eukaryota</taxon>
        <taxon>Viridiplantae</taxon>
        <taxon>Chlorophyta</taxon>
        <taxon>core chlorophytes</taxon>
        <taxon>Trebouxiophyceae</taxon>
        <taxon>Chlorellales</taxon>
        <taxon>Oocystaceae</taxon>
        <taxon>Pseudococcomyxa</taxon>
    </lineage>
</organism>
<reference evidence="4" key="1">
    <citation type="journal article" date="2020" name="Microb. Ecol.">
        <title>The Under-explored Extracellular Proteome of Aero-Terrestrial Microalgae Provides Clues on Different Mechanisms of Desiccation Tolerance in Non-Model Organisms.</title>
        <authorList>
            <person name="Gonzalez-Hourcade M."/>
            <person name="Del Campo E.M."/>
            <person name="Casano L.M."/>
        </authorList>
    </citation>
    <scope>NUCLEOTIDE SEQUENCE</scope>
    <source>
        <strain evidence="4">SAG 216-12</strain>
    </source>
</reference>
<evidence type="ECO:0000256" key="1">
    <source>
        <dbReference type="ARBA" id="ARBA00022801"/>
    </source>
</evidence>
<dbReference type="InterPro" id="IPR045136">
    <property type="entry name" value="Iah1-like"/>
</dbReference>